<feature type="transmembrane region" description="Helical" evidence="1">
    <location>
        <begin position="178"/>
        <end position="201"/>
    </location>
</feature>
<feature type="transmembrane region" description="Helical" evidence="1">
    <location>
        <begin position="222"/>
        <end position="241"/>
    </location>
</feature>
<feature type="transmembrane region" description="Helical" evidence="1">
    <location>
        <begin position="247"/>
        <end position="268"/>
    </location>
</feature>
<reference evidence="2" key="1">
    <citation type="submission" date="2020-05" db="EMBL/GenBank/DDBJ databases">
        <title>Mycena genomes resolve the evolution of fungal bioluminescence.</title>
        <authorList>
            <person name="Tsai I.J."/>
        </authorList>
    </citation>
    <scope>NUCLEOTIDE SEQUENCE</scope>
    <source>
        <strain evidence="2">171206Taipei</strain>
    </source>
</reference>
<keyword evidence="1" id="KW-0812">Transmembrane</keyword>
<dbReference type="Proteomes" id="UP000636479">
    <property type="component" value="Unassembled WGS sequence"/>
</dbReference>
<evidence type="ECO:0000313" key="3">
    <source>
        <dbReference type="Proteomes" id="UP000636479"/>
    </source>
</evidence>
<dbReference type="RefSeq" id="XP_037219958.1">
    <property type="nucleotide sequence ID" value="XM_037364314.1"/>
</dbReference>
<feature type="transmembrane region" description="Helical" evidence="1">
    <location>
        <begin position="20"/>
        <end position="43"/>
    </location>
</feature>
<comment type="caution">
    <text evidence="2">The sequence shown here is derived from an EMBL/GenBank/DDBJ whole genome shotgun (WGS) entry which is preliminary data.</text>
</comment>
<sequence length="315" mass="34784">MSSNADYAAVLPLRTVYFDMLVIESLFYGVYVALFLVTAYTIFSRHQIHFNVIGLHIAILLLFIFSTIHLATKWTIVRNAYVFNGDTPLTTVDYLSAPPFSIEILESTVFSTSTFIADSILVWRTWIIWGRDARVAAIPALATIAGAILGYLSIAQEGRFLLNKPIKSDAYVEFSTPYFYLSLGTTVLCTVLIILRIVLMSRGAKGRLRSYRSAIEMIVESAALYSITLIGFIATGMLNIQDGYPQAMLGPMTGIAPTLIVCRVALGLSRPDPTWHTRTNATAVRFNRSEASDHTGRSDTVFTLSTLEPTAEGKV</sequence>
<protein>
    <submittedName>
        <fullName evidence="2">Uncharacterized protein</fullName>
    </submittedName>
</protein>
<dbReference type="EMBL" id="JACAZF010000006">
    <property type="protein sequence ID" value="KAF7301958.1"/>
    <property type="molecule type" value="Genomic_DNA"/>
</dbReference>
<feature type="transmembrane region" description="Helical" evidence="1">
    <location>
        <begin position="135"/>
        <end position="154"/>
    </location>
</feature>
<evidence type="ECO:0000256" key="1">
    <source>
        <dbReference type="SAM" id="Phobius"/>
    </source>
</evidence>
<accession>A0A8H6SMW8</accession>
<keyword evidence="1" id="KW-0472">Membrane</keyword>
<evidence type="ECO:0000313" key="2">
    <source>
        <dbReference type="EMBL" id="KAF7301958.1"/>
    </source>
</evidence>
<feature type="transmembrane region" description="Helical" evidence="1">
    <location>
        <begin position="50"/>
        <end position="71"/>
    </location>
</feature>
<dbReference type="GeneID" id="59346830"/>
<dbReference type="OrthoDB" id="2873242at2759"/>
<proteinExistence type="predicted"/>
<keyword evidence="1" id="KW-1133">Transmembrane helix</keyword>
<organism evidence="2 3">
    <name type="scientific">Mycena indigotica</name>
    <dbReference type="NCBI Taxonomy" id="2126181"/>
    <lineage>
        <taxon>Eukaryota</taxon>
        <taxon>Fungi</taxon>
        <taxon>Dikarya</taxon>
        <taxon>Basidiomycota</taxon>
        <taxon>Agaricomycotina</taxon>
        <taxon>Agaricomycetes</taxon>
        <taxon>Agaricomycetidae</taxon>
        <taxon>Agaricales</taxon>
        <taxon>Marasmiineae</taxon>
        <taxon>Mycenaceae</taxon>
        <taxon>Mycena</taxon>
    </lineage>
</organism>
<name>A0A8H6SMW8_9AGAR</name>
<keyword evidence="3" id="KW-1185">Reference proteome</keyword>
<gene>
    <name evidence="2" type="ORF">MIND_00761900</name>
</gene>
<dbReference type="AlphaFoldDB" id="A0A8H6SMW8"/>